<protein>
    <recommendedName>
        <fullName evidence="4">GIY-YIG domain-containing protein</fullName>
    </recommendedName>
</protein>
<organism evidence="2 3">
    <name type="scientific">Xenopus laevis</name>
    <name type="common">African clawed frog</name>
    <dbReference type="NCBI Taxonomy" id="8355"/>
    <lineage>
        <taxon>Eukaryota</taxon>
        <taxon>Metazoa</taxon>
        <taxon>Chordata</taxon>
        <taxon>Craniata</taxon>
        <taxon>Vertebrata</taxon>
        <taxon>Euteleostomi</taxon>
        <taxon>Amphibia</taxon>
        <taxon>Batrachia</taxon>
        <taxon>Anura</taxon>
        <taxon>Pipoidea</taxon>
        <taxon>Pipidae</taxon>
        <taxon>Xenopodinae</taxon>
        <taxon>Xenopus</taxon>
        <taxon>Xenopus</taxon>
    </lineage>
</organism>
<gene>
    <name evidence="2" type="ORF">XELAEV_18031405mg</name>
</gene>
<name>A0A974CMZ9_XENLA</name>
<evidence type="ECO:0000256" key="1">
    <source>
        <dbReference type="SAM" id="MobiDB-lite"/>
    </source>
</evidence>
<evidence type="ECO:0000313" key="3">
    <source>
        <dbReference type="Proteomes" id="UP000694892"/>
    </source>
</evidence>
<feature type="compositionally biased region" description="Polar residues" evidence="1">
    <location>
        <begin position="228"/>
        <end position="237"/>
    </location>
</feature>
<dbReference type="CDD" id="cd10442">
    <property type="entry name" value="GIY-YIG_PLEs"/>
    <property type="match status" value="1"/>
</dbReference>
<evidence type="ECO:0008006" key="4">
    <source>
        <dbReference type="Google" id="ProtNLM"/>
    </source>
</evidence>
<feature type="region of interest" description="Disordered" evidence="1">
    <location>
        <begin position="197"/>
        <end position="243"/>
    </location>
</feature>
<dbReference type="EMBL" id="CM004476">
    <property type="protein sequence ID" value="OCT76207.1"/>
    <property type="molecule type" value="Genomic_DNA"/>
</dbReference>
<accession>A0A974CMZ9</accession>
<evidence type="ECO:0000313" key="2">
    <source>
        <dbReference type="EMBL" id="OCT76207.1"/>
    </source>
</evidence>
<reference evidence="3" key="1">
    <citation type="journal article" date="2016" name="Nature">
        <title>Genome evolution in the allotetraploid frog Xenopus laevis.</title>
        <authorList>
            <person name="Session A.M."/>
            <person name="Uno Y."/>
            <person name="Kwon T."/>
            <person name="Chapman J.A."/>
            <person name="Toyoda A."/>
            <person name="Takahashi S."/>
            <person name="Fukui A."/>
            <person name="Hikosaka A."/>
            <person name="Suzuki A."/>
            <person name="Kondo M."/>
            <person name="van Heeringen S.J."/>
            <person name="Quigley I."/>
            <person name="Heinz S."/>
            <person name="Ogino H."/>
            <person name="Ochi H."/>
            <person name="Hellsten U."/>
            <person name="Lyons J.B."/>
            <person name="Simakov O."/>
            <person name="Putnam N."/>
            <person name="Stites J."/>
            <person name="Kuroki Y."/>
            <person name="Tanaka T."/>
            <person name="Michiue T."/>
            <person name="Watanabe M."/>
            <person name="Bogdanovic O."/>
            <person name="Lister R."/>
            <person name="Georgiou G."/>
            <person name="Paranjpe S.S."/>
            <person name="van Kruijsbergen I."/>
            <person name="Shu S."/>
            <person name="Carlson J."/>
            <person name="Kinoshita T."/>
            <person name="Ohta Y."/>
            <person name="Mawaribuchi S."/>
            <person name="Jenkins J."/>
            <person name="Grimwood J."/>
            <person name="Schmutz J."/>
            <person name="Mitros T."/>
            <person name="Mozaffari S.V."/>
            <person name="Suzuki Y."/>
            <person name="Haramoto Y."/>
            <person name="Yamamoto T.S."/>
            <person name="Takagi C."/>
            <person name="Heald R."/>
            <person name="Miller K."/>
            <person name="Haudenschild C."/>
            <person name="Kitzman J."/>
            <person name="Nakayama T."/>
            <person name="Izutsu Y."/>
            <person name="Robert J."/>
            <person name="Fortriede J."/>
            <person name="Burns K."/>
            <person name="Lotay V."/>
            <person name="Karimi K."/>
            <person name="Yasuoka Y."/>
            <person name="Dichmann D.S."/>
            <person name="Flajnik M.F."/>
            <person name="Houston D.W."/>
            <person name="Shendure J."/>
            <person name="DuPasquier L."/>
            <person name="Vize P.D."/>
            <person name="Zorn A.M."/>
            <person name="Ito M."/>
            <person name="Marcotte E.M."/>
            <person name="Wallingford J.B."/>
            <person name="Ito Y."/>
            <person name="Asashima M."/>
            <person name="Ueno N."/>
            <person name="Matsuda Y."/>
            <person name="Veenstra G.J."/>
            <person name="Fujiyama A."/>
            <person name="Harland R.M."/>
            <person name="Taira M."/>
            <person name="Rokhsar D.S."/>
        </authorList>
    </citation>
    <scope>NUCLEOTIDE SEQUENCE [LARGE SCALE GENOMIC DNA]</scope>
    <source>
        <strain evidence="3">J</strain>
    </source>
</reference>
<sequence>MFSYKKGSTLRDSFCPAEPHQPKRMRRIFKSNPNIGTFPCLNCVCCSSIIKGAVVQQPTTGNSIQLKHYATCETVGVVYILKCPRGNVFVGQTGRQAKARIKEHRGTLKMLNLTPTQDTSVSHHFNLCRHNMSQFKWLVLELIQEPQRGGDRQILLLQKEALWIKMVCALKPQGLNDQWSVHMGSCELKEEAGRESLCGARRRNPGPEQFSADRSTTRSASPHRGQAHSLTPASQSEAVGRGECRGSTAIVTSTLCLTTHRVSTQASQRSVSAQQQQSLYSLGSCTAIRENEVPAAVGMVRRSWLGDGGQGDVYSSAPPPSQSVSGRWEVRARLALMRDH</sequence>
<dbReference type="PANTHER" id="PTHR21301:SF12">
    <property type="match status" value="1"/>
</dbReference>
<proteinExistence type="predicted"/>
<dbReference type="Proteomes" id="UP000694892">
    <property type="component" value="Chromosome 6L"/>
</dbReference>
<dbReference type="AlphaFoldDB" id="A0A974CMZ9"/>
<dbReference type="PANTHER" id="PTHR21301">
    <property type="entry name" value="REVERSE TRANSCRIPTASE"/>
    <property type="match status" value="1"/>
</dbReference>